<evidence type="ECO:0000313" key="1">
    <source>
        <dbReference type="EMBL" id="VAY87657.1"/>
    </source>
</evidence>
<sequence>MTKNVWVRKHRFDYIRHAENPRLKHNGITNNS</sequence>
<organism evidence="1">
    <name type="scientific">mine drainage metagenome</name>
    <dbReference type="NCBI Taxonomy" id="410659"/>
    <lineage>
        <taxon>unclassified sequences</taxon>
        <taxon>metagenomes</taxon>
        <taxon>ecological metagenomes</taxon>
    </lineage>
</organism>
<protein>
    <submittedName>
        <fullName evidence="1">Uncharacterized protein</fullName>
    </submittedName>
</protein>
<accession>A0A3P3ZNB5</accession>
<gene>
    <name evidence="1" type="ORF">CARN8_2270006</name>
</gene>
<name>A0A3P3ZNB5_9ZZZZ</name>
<proteinExistence type="predicted"/>
<reference evidence="1" key="1">
    <citation type="submission" date="2018-10" db="EMBL/GenBank/DDBJ databases">
        <authorList>
            <person name="Plewniak F."/>
        </authorList>
    </citation>
    <scope>NUCLEOTIDE SEQUENCE</scope>
</reference>
<dbReference type="EMBL" id="UOYP01000143">
    <property type="protein sequence ID" value="VAY87657.1"/>
    <property type="molecule type" value="Genomic_DNA"/>
</dbReference>
<dbReference type="AlphaFoldDB" id="A0A3P3ZNB5"/>